<keyword evidence="1" id="KW-0732">Signal</keyword>
<sequence length="282" mass="30261">MHTLSRIAALSVLSISLAHSDTLYHDTFDNDGLEANTRTGGGLLLRKIAGRTWLDNGHLSFTTRNSHYRTRAIVYTENTWQSSTGFRVDLTYRILAVKGAIAGSTLSWGLISTETDLSKYGTGGTKESATGYNPFGADDPESSAIYGIGINALQSPGQNRGLNFINGSHVIPLHNSGQNAQLPSETSSDLVTVSFSILSDGTGGAQWAYSINNTEEANGRLPNFDFSKDFRFAIYSQDDNRHILVDSVKVTTADVSTSNATSHHAALISFGSTSVNLTSSSK</sequence>
<evidence type="ECO:0000256" key="1">
    <source>
        <dbReference type="SAM" id="SignalP"/>
    </source>
</evidence>
<keyword evidence="3" id="KW-1185">Reference proteome</keyword>
<dbReference type="Proteomes" id="UP001597297">
    <property type="component" value="Unassembled WGS sequence"/>
</dbReference>
<dbReference type="EMBL" id="JBHUJC010000024">
    <property type="protein sequence ID" value="MFD2276388.1"/>
    <property type="molecule type" value="Genomic_DNA"/>
</dbReference>
<protein>
    <submittedName>
        <fullName evidence="2">Uncharacterized protein</fullName>
    </submittedName>
</protein>
<name>A0ABW5E329_9BACT</name>
<evidence type="ECO:0000313" key="3">
    <source>
        <dbReference type="Proteomes" id="UP001597297"/>
    </source>
</evidence>
<reference evidence="3" key="1">
    <citation type="journal article" date="2019" name="Int. J. Syst. Evol. Microbiol.">
        <title>The Global Catalogue of Microorganisms (GCM) 10K type strain sequencing project: providing services to taxonomists for standard genome sequencing and annotation.</title>
        <authorList>
            <consortium name="The Broad Institute Genomics Platform"/>
            <consortium name="The Broad Institute Genome Sequencing Center for Infectious Disease"/>
            <person name="Wu L."/>
            <person name="Ma J."/>
        </authorList>
    </citation>
    <scope>NUCLEOTIDE SEQUENCE [LARGE SCALE GENOMIC DNA]</scope>
    <source>
        <strain evidence="3">JCM 16545</strain>
    </source>
</reference>
<feature type="chain" id="PRO_5045340166" evidence="1">
    <location>
        <begin position="21"/>
        <end position="282"/>
    </location>
</feature>
<dbReference type="RefSeq" id="WP_377094161.1">
    <property type="nucleotide sequence ID" value="NZ_JBHSJM010000001.1"/>
</dbReference>
<feature type="signal peptide" evidence="1">
    <location>
        <begin position="1"/>
        <end position="20"/>
    </location>
</feature>
<accession>A0ABW5E329</accession>
<comment type="caution">
    <text evidence="2">The sequence shown here is derived from an EMBL/GenBank/DDBJ whole genome shotgun (WGS) entry which is preliminary data.</text>
</comment>
<evidence type="ECO:0000313" key="2">
    <source>
        <dbReference type="EMBL" id="MFD2276388.1"/>
    </source>
</evidence>
<gene>
    <name evidence="2" type="ORF">ACFSQZ_07900</name>
</gene>
<proteinExistence type="predicted"/>
<organism evidence="2 3">
    <name type="scientific">Rubritalea spongiae</name>
    <dbReference type="NCBI Taxonomy" id="430797"/>
    <lineage>
        <taxon>Bacteria</taxon>
        <taxon>Pseudomonadati</taxon>
        <taxon>Verrucomicrobiota</taxon>
        <taxon>Verrucomicrobiia</taxon>
        <taxon>Verrucomicrobiales</taxon>
        <taxon>Rubritaleaceae</taxon>
        <taxon>Rubritalea</taxon>
    </lineage>
</organism>